<dbReference type="Gene3D" id="1.10.3730.20">
    <property type="match status" value="1"/>
</dbReference>
<reference evidence="8" key="1">
    <citation type="submission" date="2020-06" db="EMBL/GenBank/DDBJ databases">
        <title>Unique genomic features of the anaerobic methanotrophic archaea.</title>
        <authorList>
            <person name="Chadwick G.L."/>
            <person name="Skennerton C.T."/>
            <person name="Laso-Perez R."/>
            <person name="Leu A.O."/>
            <person name="Speth D.R."/>
            <person name="Yu H."/>
            <person name="Morgan-Lang C."/>
            <person name="Hatzenpichler R."/>
            <person name="Goudeau D."/>
            <person name="Malmstrom R."/>
            <person name="Brazelton W.J."/>
            <person name="Woyke T."/>
            <person name="Hallam S.J."/>
            <person name="Tyson G.W."/>
            <person name="Wegener G."/>
            <person name="Boetius A."/>
            <person name="Orphan V."/>
        </authorList>
    </citation>
    <scope>NUCLEOTIDE SEQUENCE</scope>
</reference>
<evidence type="ECO:0000256" key="4">
    <source>
        <dbReference type="ARBA" id="ARBA00022692"/>
    </source>
</evidence>
<dbReference type="PANTHER" id="PTHR30561">
    <property type="entry name" value="SMR FAMILY PROTON-DEPENDENT DRUG EFFLUX TRANSPORTER SUGE"/>
    <property type="match status" value="1"/>
</dbReference>
<evidence type="ECO:0000256" key="5">
    <source>
        <dbReference type="ARBA" id="ARBA00022989"/>
    </source>
</evidence>
<evidence type="ECO:0000313" key="8">
    <source>
        <dbReference type="EMBL" id="QNO54283.1"/>
    </source>
</evidence>
<keyword evidence="2" id="KW-0813">Transport</keyword>
<proteinExistence type="predicted"/>
<accession>A0A7G9Z1Z9</accession>
<dbReference type="InterPro" id="IPR037185">
    <property type="entry name" value="EmrE-like"/>
</dbReference>
<dbReference type="AlphaFoldDB" id="A0A7G9Z1Z9"/>
<gene>
    <name evidence="8" type="primary">mdtJ</name>
    <name evidence="8" type="ORF">FGBIHFOD_00023</name>
</gene>
<evidence type="ECO:0000256" key="6">
    <source>
        <dbReference type="ARBA" id="ARBA00023136"/>
    </source>
</evidence>
<evidence type="ECO:0000256" key="3">
    <source>
        <dbReference type="ARBA" id="ARBA00022475"/>
    </source>
</evidence>
<keyword evidence="4 7" id="KW-0812">Transmembrane</keyword>
<feature type="transmembrane region" description="Helical" evidence="7">
    <location>
        <begin position="58"/>
        <end position="79"/>
    </location>
</feature>
<name>A0A7G9Z1Z9_9EURY</name>
<protein>
    <submittedName>
        <fullName evidence="8">Spermidine export protein MdtJ</fullName>
    </submittedName>
</protein>
<feature type="transmembrane region" description="Helical" evidence="7">
    <location>
        <begin position="85"/>
        <end position="103"/>
    </location>
</feature>
<dbReference type="EMBL" id="MT631574">
    <property type="protein sequence ID" value="QNO54283.1"/>
    <property type="molecule type" value="Genomic_DNA"/>
</dbReference>
<organism evidence="8">
    <name type="scientific">Candidatus Methanophaga sp. ANME-1 ERB7</name>
    <dbReference type="NCBI Taxonomy" id="2759913"/>
    <lineage>
        <taxon>Archaea</taxon>
        <taxon>Methanobacteriati</taxon>
        <taxon>Methanobacteriota</taxon>
        <taxon>Stenosarchaea group</taxon>
        <taxon>Methanomicrobia</taxon>
        <taxon>Candidatus Methanophagales</taxon>
        <taxon>Candidatus Methanophagaceae</taxon>
        <taxon>Candidatus Methanophaga</taxon>
    </lineage>
</organism>
<dbReference type="GO" id="GO:0005886">
    <property type="term" value="C:plasma membrane"/>
    <property type="evidence" value="ECO:0007669"/>
    <property type="project" value="UniProtKB-SubCell"/>
</dbReference>
<dbReference type="InterPro" id="IPR045324">
    <property type="entry name" value="Small_multidrug_res"/>
</dbReference>
<evidence type="ECO:0000256" key="7">
    <source>
        <dbReference type="SAM" id="Phobius"/>
    </source>
</evidence>
<dbReference type="FunFam" id="1.10.3730.20:FF:000001">
    <property type="entry name" value="Quaternary ammonium compound resistance transporter SugE"/>
    <property type="match status" value="1"/>
</dbReference>
<dbReference type="GO" id="GO:0022857">
    <property type="term" value="F:transmembrane transporter activity"/>
    <property type="evidence" value="ECO:0007669"/>
    <property type="project" value="InterPro"/>
</dbReference>
<keyword evidence="6 7" id="KW-0472">Membrane</keyword>
<dbReference type="Pfam" id="PF00893">
    <property type="entry name" value="Multi_Drug_Res"/>
    <property type="match status" value="1"/>
</dbReference>
<feature type="transmembrane region" description="Helical" evidence="7">
    <location>
        <begin position="33"/>
        <end position="51"/>
    </location>
</feature>
<keyword evidence="5 7" id="KW-1133">Transmembrane helix</keyword>
<evidence type="ECO:0000256" key="2">
    <source>
        <dbReference type="ARBA" id="ARBA00022448"/>
    </source>
</evidence>
<dbReference type="InterPro" id="IPR000390">
    <property type="entry name" value="Small_drug/metabolite_transptr"/>
</dbReference>
<evidence type="ECO:0000256" key="1">
    <source>
        <dbReference type="ARBA" id="ARBA00004651"/>
    </source>
</evidence>
<comment type="subcellular location">
    <subcellularLocation>
        <location evidence="1">Cell membrane</location>
        <topology evidence="1">Multi-pass membrane protein</topology>
    </subcellularLocation>
</comment>
<keyword evidence="3" id="KW-1003">Cell membrane</keyword>
<sequence>MMQWLLLAFGIIMEVCATTCMKLSEGFSNLLPSVLTFIFWGISFTVFILALKSFDLSYAYAVWAGVGILTVSIIGILYFKEPVSALKIISIILIVMGVIGINLSDLVR</sequence>
<dbReference type="SUPFAM" id="SSF103481">
    <property type="entry name" value="Multidrug resistance efflux transporter EmrE"/>
    <property type="match status" value="1"/>
</dbReference>
<dbReference type="PANTHER" id="PTHR30561:SF1">
    <property type="entry name" value="MULTIDRUG TRANSPORTER EMRE"/>
    <property type="match status" value="1"/>
</dbReference>